<organism evidence="3 4">
    <name type="scientific">Hoyosella altamirensis</name>
    <dbReference type="NCBI Taxonomy" id="616997"/>
    <lineage>
        <taxon>Bacteria</taxon>
        <taxon>Bacillati</taxon>
        <taxon>Actinomycetota</taxon>
        <taxon>Actinomycetes</taxon>
        <taxon>Mycobacteriales</taxon>
        <taxon>Hoyosellaceae</taxon>
        <taxon>Hoyosella</taxon>
    </lineage>
</organism>
<feature type="domain" description="UspA" evidence="2">
    <location>
        <begin position="6"/>
        <end position="141"/>
    </location>
</feature>
<comment type="caution">
    <text evidence="3">The sequence shown here is derived from an EMBL/GenBank/DDBJ whole genome shotgun (WGS) entry which is preliminary data.</text>
</comment>
<dbReference type="AlphaFoldDB" id="A0A839RKH1"/>
<dbReference type="PANTHER" id="PTHR46268">
    <property type="entry name" value="STRESS RESPONSE PROTEIN NHAX"/>
    <property type="match status" value="1"/>
</dbReference>
<reference evidence="3 4" key="1">
    <citation type="submission" date="2020-08" db="EMBL/GenBank/DDBJ databases">
        <title>Sequencing the genomes of 1000 actinobacteria strains.</title>
        <authorList>
            <person name="Klenk H.-P."/>
        </authorList>
    </citation>
    <scope>NUCLEOTIDE SEQUENCE [LARGE SCALE GENOMIC DNA]</scope>
    <source>
        <strain evidence="3 4">DSM 45258</strain>
    </source>
</reference>
<keyword evidence="4" id="KW-1185">Reference proteome</keyword>
<evidence type="ECO:0000313" key="4">
    <source>
        <dbReference type="Proteomes" id="UP000567922"/>
    </source>
</evidence>
<comment type="similarity">
    <text evidence="1">Belongs to the universal stress protein A family.</text>
</comment>
<dbReference type="InterPro" id="IPR014729">
    <property type="entry name" value="Rossmann-like_a/b/a_fold"/>
</dbReference>
<protein>
    <submittedName>
        <fullName evidence="3">Nucleotide-binding universal stress UspA family protein</fullName>
    </submittedName>
</protein>
<dbReference type="PANTHER" id="PTHR46268:SF6">
    <property type="entry name" value="UNIVERSAL STRESS PROTEIN UP12"/>
    <property type="match status" value="1"/>
</dbReference>
<proteinExistence type="inferred from homology"/>
<dbReference type="SUPFAM" id="SSF52402">
    <property type="entry name" value="Adenine nucleotide alpha hydrolases-like"/>
    <property type="match status" value="2"/>
</dbReference>
<sequence length="286" mass="30021">MSEKQPVVVGVDGSEESYDAVRWAAHDASQAQAPLMLFSVTGGFLSTWMPSSYFADLERESVASIERAERVVREEVGDGLVDVLSRIVTGPPVRELVVMSKSASRLVVGSQGAMDSGIPKVIGSTAAALAAHSQCPVAIVPAGAAHSRNGKIAVGIDGTRRNETAIGTAFEEAAARGAELIAVYTWAEIGTASALAGRDFPWDETRVAEEIILAEALAGWSEKYPEVDVSRCVVADDAARTLAKLSKTLDLVVVGSRRRGGFMGMVVGSTSIALLDSAQSPLLIVH</sequence>
<dbReference type="EMBL" id="JACHWS010000001">
    <property type="protein sequence ID" value="MBB3037165.1"/>
    <property type="molecule type" value="Genomic_DNA"/>
</dbReference>
<name>A0A839RKH1_9ACTN</name>
<evidence type="ECO:0000256" key="1">
    <source>
        <dbReference type="ARBA" id="ARBA00008791"/>
    </source>
</evidence>
<gene>
    <name evidence="3" type="ORF">FHU29_001599</name>
</gene>
<dbReference type="InterPro" id="IPR006016">
    <property type="entry name" value="UspA"/>
</dbReference>
<dbReference type="OrthoDB" id="3174546at2"/>
<dbReference type="Gene3D" id="3.40.50.620">
    <property type="entry name" value="HUPs"/>
    <property type="match status" value="2"/>
</dbReference>
<evidence type="ECO:0000259" key="2">
    <source>
        <dbReference type="Pfam" id="PF00582"/>
    </source>
</evidence>
<dbReference type="InterPro" id="IPR006015">
    <property type="entry name" value="Universal_stress_UspA"/>
</dbReference>
<accession>A0A839RKH1</accession>
<evidence type="ECO:0000313" key="3">
    <source>
        <dbReference type="EMBL" id="MBB3037165.1"/>
    </source>
</evidence>
<dbReference type="RefSeq" id="WP_064438975.1">
    <property type="nucleotide sequence ID" value="NZ_BDDI01000002.1"/>
</dbReference>
<dbReference type="PRINTS" id="PR01438">
    <property type="entry name" value="UNVRSLSTRESS"/>
</dbReference>
<dbReference type="Proteomes" id="UP000567922">
    <property type="component" value="Unassembled WGS sequence"/>
</dbReference>
<feature type="domain" description="UspA" evidence="2">
    <location>
        <begin position="150"/>
        <end position="286"/>
    </location>
</feature>
<dbReference type="Pfam" id="PF00582">
    <property type="entry name" value="Usp"/>
    <property type="match status" value="2"/>
</dbReference>